<dbReference type="PROSITE" id="PS51257">
    <property type="entry name" value="PROKAR_LIPOPROTEIN"/>
    <property type="match status" value="1"/>
</dbReference>
<dbReference type="PANTHER" id="PTHR30532:SF24">
    <property type="entry name" value="FERRIC ENTEROBACTIN-BINDING PERIPLASMIC PROTEIN FEPB"/>
    <property type="match status" value="1"/>
</dbReference>
<dbReference type="CDD" id="cd01146">
    <property type="entry name" value="FhuD"/>
    <property type="match status" value="1"/>
</dbReference>
<dbReference type="Proteomes" id="UP000029072">
    <property type="component" value="Unassembled WGS sequence"/>
</dbReference>
<accession>A0A087A9E7</accession>
<dbReference type="InterPro" id="IPR051313">
    <property type="entry name" value="Bact_iron-sidero_bind"/>
</dbReference>
<gene>
    <name evidence="7" type="ORF">BCAL_0652</name>
</gene>
<proteinExistence type="inferred from homology"/>
<evidence type="ECO:0000259" key="6">
    <source>
        <dbReference type="PROSITE" id="PS50983"/>
    </source>
</evidence>
<comment type="similarity">
    <text evidence="2">Belongs to the bacterial solute-binding protein 8 family.</text>
</comment>
<dbReference type="Pfam" id="PF01497">
    <property type="entry name" value="Peripla_BP_2"/>
    <property type="match status" value="1"/>
</dbReference>
<dbReference type="eggNOG" id="COG0614">
    <property type="taxonomic scope" value="Bacteria"/>
</dbReference>
<keyword evidence="4 5" id="KW-0732">Signal</keyword>
<evidence type="ECO:0000256" key="1">
    <source>
        <dbReference type="ARBA" id="ARBA00004196"/>
    </source>
</evidence>
<organism evidence="7 8">
    <name type="scientific">Bifidobacterium callitrichos DSM 23973</name>
    <dbReference type="NCBI Taxonomy" id="1437609"/>
    <lineage>
        <taxon>Bacteria</taxon>
        <taxon>Bacillati</taxon>
        <taxon>Actinomycetota</taxon>
        <taxon>Actinomycetes</taxon>
        <taxon>Bifidobacteriales</taxon>
        <taxon>Bifidobacteriaceae</taxon>
        <taxon>Bifidobacterium</taxon>
    </lineage>
</organism>
<dbReference type="GO" id="GO:0030288">
    <property type="term" value="C:outer membrane-bounded periplasmic space"/>
    <property type="evidence" value="ECO:0007669"/>
    <property type="project" value="TreeGrafter"/>
</dbReference>
<evidence type="ECO:0000256" key="3">
    <source>
        <dbReference type="ARBA" id="ARBA00022448"/>
    </source>
</evidence>
<comment type="caution">
    <text evidence="7">The sequence shown here is derived from an EMBL/GenBank/DDBJ whole genome shotgun (WGS) entry which is preliminary data.</text>
</comment>
<dbReference type="STRING" id="1437609.BCAL_0652"/>
<evidence type="ECO:0000256" key="4">
    <source>
        <dbReference type="ARBA" id="ARBA00022729"/>
    </source>
</evidence>
<dbReference type="PANTHER" id="PTHR30532">
    <property type="entry name" value="IRON III DICITRATE-BINDING PERIPLASMIC PROTEIN"/>
    <property type="match status" value="1"/>
</dbReference>
<dbReference type="GO" id="GO:1901678">
    <property type="term" value="P:iron coordination entity transport"/>
    <property type="evidence" value="ECO:0007669"/>
    <property type="project" value="UniProtKB-ARBA"/>
</dbReference>
<keyword evidence="3" id="KW-0813">Transport</keyword>
<dbReference type="SUPFAM" id="SSF53807">
    <property type="entry name" value="Helical backbone' metal receptor"/>
    <property type="match status" value="1"/>
</dbReference>
<reference evidence="7 8" key="1">
    <citation type="submission" date="2014-03" db="EMBL/GenBank/DDBJ databases">
        <title>Genomics of Bifidobacteria.</title>
        <authorList>
            <person name="Ventura M."/>
            <person name="Milani C."/>
            <person name="Lugli G.A."/>
        </authorList>
    </citation>
    <scope>NUCLEOTIDE SEQUENCE [LARGE SCALE GENOMIC DNA]</scope>
    <source>
        <strain evidence="7 8">DSM 23973</strain>
    </source>
</reference>
<evidence type="ECO:0000256" key="2">
    <source>
        <dbReference type="ARBA" id="ARBA00008814"/>
    </source>
</evidence>
<name>A0A087A9E7_9BIFI</name>
<feature type="domain" description="Fe/B12 periplasmic-binding" evidence="6">
    <location>
        <begin position="75"/>
        <end position="355"/>
    </location>
</feature>
<evidence type="ECO:0000313" key="7">
    <source>
        <dbReference type="EMBL" id="KFI55397.1"/>
    </source>
</evidence>
<dbReference type="RefSeq" id="WP_052118991.1">
    <property type="nucleotide sequence ID" value="NZ_JDUV01000002.1"/>
</dbReference>
<comment type="subcellular location">
    <subcellularLocation>
        <location evidence="1">Cell envelope</location>
    </subcellularLocation>
</comment>
<feature type="signal peptide" evidence="5">
    <location>
        <begin position="1"/>
        <end position="39"/>
    </location>
</feature>
<feature type="chain" id="PRO_5038915814" evidence="5">
    <location>
        <begin position="40"/>
        <end position="360"/>
    </location>
</feature>
<dbReference type="Gene3D" id="3.40.50.1980">
    <property type="entry name" value="Nitrogenase molybdenum iron protein domain"/>
    <property type="match status" value="2"/>
</dbReference>
<dbReference type="AlphaFoldDB" id="A0A087A9E7"/>
<dbReference type="OrthoDB" id="1846031at2"/>
<evidence type="ECO:0000313" key="8">
    <source>
        <dbReference type="Proteomes" id="UP000029072"/>
    </source>
</evidence>
<protein>
    <submittedName>
        <fullName evidence="7">ABC transporter, extracellular substrate binding protein</fullName>
    </submittedName>
</protein>
<sequence length="360" mass="38441">MPIARHTIARPNGLSRRIVAAATAIVAVLSLTACGSTSADTSTAKTGTDSASTSGFPVTIKHAYGTTEIKQAPERVATVGWGSDDVTLALGVVPVTVPKQTFGKTEDGYLPWVKAKLDDMNVAKADLPEQHDESDSIDMEAIAAARPDVILGMQSGITEEQYKTLSKIAPTIPWQQASWGDPWRSLVETTAKVLGKQQEGEKLIAKLEGTISEAAAKYPHIRGKSASVMYFDSSKLSSFSVYTTHDVRPQFLNDLGFETPESIKQVSETTDSFYKDISSEQADQFADIDVIVTYGTPDLLAAMQKDPLLSKIPAVKRGSVVVIDTTSELANALDAMPLSIEATTGDYAKLLGEAASKVNG</sequence>
<dbReference type="EMBL" id="JGYS01000005">
    <property type="protein sequence ID" value="KFI55397.1"/>
    <property type="molecule type" value="Genomic_DNA"/>
</dbReference>
<dbReference type="InterPro" id="IPR002491">
    <property type="entry name" value="ABC_transptr_periplasmic_BD"/>
</dbReference>
<dbReference type="PROSITE" id="PS50983">
    <property type="entry name" value="FE_B12_PBP"/>
    <property type="match status" value="1"/>
</dbReference>
<evidence type="ECO:0000256" key="5">
    <source>
        <dbReference type="SAM" id="SignalP"/>
    </source>
</evidence>